<evidence type="ECO:0000313" key="2">
    <source>
        <dbReference type="Proteomes" id="UP000325641"/>
    </source>
</evidence>
<dbReference type="Proteomes" id="UP000325641">
    <property type="component" value="Chromosome"/>
</dbReference>
<evidence type="ECO:0000313" key="1">
    <source>
        <dbReference type="EMBL" id="QFI76746.1"/>
    </source>
</evidence>
<sequence>MKQLEYVPQRPGCKDCEIASLATVTGTSYEEVAAVLGITIDPTTNLPDLSEYPAGIDLLDVVYPLFRLGWSAAVIVTEEGFRKAEIGRFGPSNDQLKADLSGRLATIGYVDSDPVVGNHSLAWDGSIAIDCSTGERLSLDNIEIHSAVILTRL</sequence>
<dbReference type="OrthoDB" id="8451439at2"/>
<protein>
    <submittedName>
        <fullName evidence="1">Uncharacterized protein</fullName>
    </submittedName>
</protein>
<dbReference type="EMBL" id="CP044543">
    <property type="protein sequence ID" value="QFI76746.1"/>
    <property type="molecule type" value="Genomic_DNA"/>
</dbReference>
<dbReference type="KEGG" id="bbet:F8237_32705"/>
<name>A0A5P6PEQ5_9BRAD</name>
<accession>A0A5P6PEQ5</accession>
<dbReference type="AlphaFoldDB" id="A0A5P6PEQ5"/>
<organism evidence="1 2">
    <name type="scientific">Bradyrhizobium betae</name>
    <dbReference type="NCBI Taxonomy" id="244734"/>
    <lineage>
        <taxon>Bacteria</taxon>
        <taxon>Pseudomonadati</taxon>
        <taxon>Pseudomonadota</taxon>
        <taxon>Alphaproteobacteria</taxon>
        <taxon>Hyphomicrobiales</taxon>
        <taxon>Nitrobacteraceae</taxon>
        <taxon>Bradyrhizobium</taxon>
    </lineage>
</organism>
<dbReference type="RefSeq" id="WP_151650194.1">
    <property type="nucleotide sequence ID" value="NZ_CP044543.1"/>
</dbReference>
<gene>
    <name evidence="1" type="ORF">F8237_32705</name>
</gene>
<proteinExistence type="predicted"/>
<reference evidence="2" key="1">
    <citation type="submission" date="2019-10" db="EMBL/GenBank/DDBJ databases">
        <title>Complete Genome Sequence of Bradyrhizobium betae type strain PL7HG1T.</title>
        <authorList>
            <person name="Bromfield E.S.P."/>
            <person name="Cloutier S."/>
        </authorList>
    </citation>
    <scope>NUCLEOTIDE SEQUENCE [LARGE SCALE GENOMIC DNA]</scope>
    <source>
        <strain evidence="2">PL7HG1</strain>
    </source>
</reference>